<organism evidence="2 3">
    <name type="scientific">Exophiala xenobiotica</name>
    <dbReference type="NCBI Taxonomy" id="348802"/>
    <lineage>
        <taxon>Eukaryota</taxon>
        <taxon>Fungi</taxon>
        <taxon>Dikarya</taxon>
        <taxon>Ascomycota</taxon>
        <taxon>Pezizomycotina</taxon>
        <taxon>Eurotiomycetes</taxon>
        <taxon>Chaetothyriomycetidae</taxon>
        <taxon>Chaetothyriales</taxon>
        <taxon>Herpotrichiellaceae</taxon>
        <taxon>Exophiala</taxon>
    </lineage>
</organism>
<accession>A0A0D2D9Z2</accession>
<name>A0A0D2D9Z2_9EURO</name>
<feature type="compositionally biased region" description="Pro residues" evidence="1">
    <location>
        <begin position="9"/>
        <end position="21"/>
    </location>
</feature>
<evidence type="ECO:0000313" key="3">
    <source>
        <dbReference type="Proteomes" id="UP000054342"/>
    </source>
</evidence>
<gene>
    <name evidence="2" type="ORF">PV05_03577</name>
</gene>
<evidence type="ECO:0000313" key="2">
    <source>
        <dbReference type="EMBL" id="KIW59102.1"/>
    </source>
</evidence>
<dbReference type="RefSeq" id="XP_013319686.1">
    <property type="nucleotide sequence ID" value="XM_013464232.1"/>
</dbReference>
<protein>
    <submittedName>
        <fullName evidence="2">Uncharacterized protein</fullName>
    </submittedName>
</protein>
<keyword evidence="3" id="KW-1185">Reference proteome</keyword>
<sequence>MGQRHSKLHPPPTTNLPPPSNPNSSLRVRDSDDDCRILRRTLGAVHKICKEKPRQIGALAQSLGQAAGPDGPDRGLAMYIKNFDDSVVALYRHFQQNVHLSHAGDLRLSRKETSDELGRLAVDIERWYKDFTAHALIQSANGKESRAASSLKAEAKTLGKRCYAAAGRLDALTLLHQNRMPPVKRSARGYSPSMTTIRTISRTPSPVVRRSGTPVSIQSPMPRQGHGYGPELDPRRAQGLGFSITNQGQVIEGWG</sequence>
<dbReference type="HOGENOM" id="CLU_1090027_0_0_1"/>
<reference evidence="2 3" key="1">
    <citation type="submission" date="2015-01" db="EMBL/GenBank/DDBJ databases">
        <title>The Genome Sequence of Exophiala xenobiotica CBS118157.</title>
        <authorList>
            <consortium name="The Broad Institute Genomics Platform"/>
            <person name="Cuomo C."/>
            <person name="de Hoog S."/>
            <person name="Gorbushina A."/>
            <person name="Stielow B."/>
            <person name="Teixiera M."/>
            <person name="Abouelleil A."/>
            <person name="Chapman S.B."/>
            <person name="Priest M."/>
            <person name="Young S.K."/>
            <person name="Wortman J."/>
            <person name="Nusbaum C."/>
            <person name="Birren B."/>
        </authorList>
    </citation>
    <scope>NUCLEOTIDE SEQUENCE [LARGE SCALE GENOMIC DNA]</scope>
    <source>
        <strain evidence="2 3">CBS 118157</strain>
    </source>
</reference>
<dbReference type="Proteomes" id="UP000054342">
    <property type="component" value="Unassembled WGS sequence"/>
</dbReference>
<feature type="region of interest" description="Disordered" evidence="1">
    <location>
        <begin position="1"/>
        <end position="32"/>
    </location>
</feature>
<dbReference type="GeneID" id="25325485"/>
<dbReference type="EMBL" id="KN847318">
    <property type="protein sequence ID" value="KIW59102.1"/>
    <property type="molecule type" value="Genomic_DNA"/>
</dbReference>
<feature type="region of interest" description="Disordered" evidence="1">
    <location>
        <begin position="204"/>
        <end position="230"/>
    </location>
</feature>
<proteinExistence type="predicted"/>
<dbReference type="AlphaFoldDB" id="A0A0D2D9Z2"/>
<evidence type="ECO:0000256" key="1">
    <source>
        <dbReference type="SAM" id="MobiDB-lite"/>
    </source>
</evidence>
<dbReference type="OrthoDB" id="10297943at2759"/>